<keyword evidence="2" id="KW-1185">Reference proteome</keyword>
<comment type="caution">
    <text evidence="1">The sequence shown here is derived from an EMBL/GenBank/DDBJ whole genome shotgun (WGS) entry which is preliminary data.</text>
</comment>
<reference evidence="1" key="1">
    <citation type="submission" date="2021-06" db="EMBL/GenBank/DDBJ databases">
        <authorList>
            <person name="Kallberg Y."/>
            <person name="Tangrot J."/>
            <person name="Rosling A."/>
        </authorList>
    </citation>
    <scope>NUCLEOTIDE SEQUENCE</scope>
    <source>
        <strain evidence="1">87-6 pot B 2015</strain>
    </source>
</reference>
<sequence length="106" mass="12032">MKKKDRSEYKALSIRQAVDRINRYLIEFSTIYGINLHDHHQFPILTKVLDGKMKKLQDKGLGEIKGSAALTQQTIANILSNPATLILTPDTLIKRIFFHNALLLAC</sequence>
<organism evidence="1 2">
    <name type="scientific">Funneliformis mosseae</name>
    <name type="common">Endomycorrhizal fungus</name>
    <name type="synonym">Glomus mosseae</name>
    <dbReference type="NCBI Taxonomy" id="27381"/>
    <lineage>
        <taxon>Eukaryota</taxon>
        <taxon>Fungi</taxon>
        <taxon>Fungi incertae sedis</taxon>
        <taxon>Mucoromycota</taxon>
        <taxon>Glomeromycotina</taxon>
        <taxon>Glomeromycetes</taxon>
        <taxon>Glomerales</taxon>
        <taxon>Glomeraceae</taxon>
        <taxon>Funneliformis</taxon>
    </lineage>
</organism>
<dbReference type="Proteomes" id="UP000789375">
    <property type="component" value="Unassembled WGS sequence"/>
</dbReference>
<dbReference type="EMBL" id="CAJVPP010002971">
    <property type="protein sequence ID" value="CAG8617149.1"/>
    <property type="molecule type" value="Genomic_DNA"/>
</dbReference>
<protein>
    <submittedName>
        <fullName evidence="1">10847_t:CDS:1</fullName>
    </submittedName>
</protein>
<gene>
    <name evidence="1" type="ORF">FMOSSE_LOCUS9779</name>
</gene>
<dbReference type="AlphaFoldDB" id="A0A9N9GPU3"/>
<evidence type="ECO:0000313" key="2">
    <source>
        <dbReference type="Proteomes" id="UP000789375"/>
    </source>
</evidence>
<proteinExistence type="predicted"/>
<name>A0A9N9GPU3_FUNMO</name>
<accession>A0A9N9GPU3</accession>
<evidence type="ECO:0000313" key="1">
    <source>
        <dbReference type="EMBL" id="CAG8617149.1"/>
    </source>
</evidence>